<keyword evidence="4 8" id="KW-0067">ATP-binding</keyword>
<dbReference type="OrthoDB" id="6461291at2"/>
<sequence length="275" mass="30151">MTDSRLLQSAPAPLLTLMDLVVDIPGRGDGAPLNLDIRAGQCWGILGPNGAGKSTLLHTLAGLRPPRRGTIRLQGQPLGQLPRRRIARLLGMVFQDHQDGFPATVLETALIGRHPYLRPWEMESAEDHQAALKALRQVDLAGMETRLIATLSGGERQRLAIATALTQDPRIFLLDEPTNHLDLHHQVAVLDIVRRAVTEGRSAVLTLHDVNLAARYCDHLLLMYPGGEACWGTTREMLVPNALERLYGQALVTGEVEGVPVFFPRTDLTELSKAD</sequence>
<comment type="similarity">
    <text evidence="1">Belongs to the ABC transporter superfamily.</text>
</comment>
<evidence type="ECO:0000313" key="9">
    <source>
        <dbReference type="Proteomes" id="UP000199496"/>
    </source>
</evidence>
<accession>A0A1H9DDU2</accession>
<evidence type="ECO:0000256" key="5">
    <source>
        <dbReference type="ARBA" id="ARBA00022967"/>
    </source>
</evidence>
<gene>
    <name evidence="8" type="ORF">SAMN05421693_1172</name>
</gene>
<dbReference type="SUPFAM" id="SSF52540">
    <property type="entry name" value="P-loop containing nucleoside triphosphate hydrolases"/>
    <property type="match status" value="1"/>
</dbReference>
<dbReference type="PANTHER" id="PTHR42794:SF1">
    <property type="entry name" value="HEMIN IMPORT ATP-BINDING PROTEIN HMUV"/>
    <property type="match status" value="1"/>
</dbReference>
<dbReference type="InterPro" id="IPR003593">
    <property type="entry name" value="AAA+_ATPase"/>
</dbReference>
<dbReference type="STRING" id="867345.SAMN05421693_1172"/>
<dbReference type="Pfam" id="PF00005">
    <property type="entry name" value="ABC_tran"/>
    <property type="match status" value="1"/>
</dbReference>
<evidence type="ECO:0000256" key="3">
    <source>
        <dbReference type="ARBA" id="ARBA00022741"/>
    </source>
</evidence>
<keyword evidence="9" id="KW-1185">Reference proteome</keyword>
<evidence type="ECO:0000313" key="8">
    <source>
        <dbReference type="EMBL" id="SEQ10888.1"/>
    </source>
</evidence>
<dbReference type="PROSITE" id="PS50893">
    <property type="entry name" value="ABC_TRANSPORTER_2"/>
    <property type="match status" value="1"/>
</dbReference>
<name>A0A1H9DDU2_9GAMM</name>
<organism evidence="8 9">
    <name type="scientific">Ectothiorhodospira magna</name>
    <dbReference type="NCBI Taxonomy" id="867345"/>
    <lineage>
        <taxon>Bacteria</taxon>
        <taxon>Pseudomonadati</taxon>
        <taxon>Pseudomonadota</taxon>
        <taxon>Gammaproteobacteria</taxon>
        <taxon>Chromatiales</taxon>
        <taxon>Ectothiorhodospiraceae</taxon>
        <taxon>Ectothiorhodospira</taxon>
    </lineage>
</organism>
<evidence type="ECO:0000259" key="7">
    <source>
        <dbReference type="PROSITE" id="PS50893"/>
    </source>
</evidence>
<evidence type="ECO:0000256" key="4">
    <source>
        <dbReference type="ARBA" id="ARBA00022840"/>
    </source>
</evidence>
<dbReference type="PANTHER" id="PTHR42794">
    <property type="entry name" value="HEMIN IMPORT ATP-BINDING PROTEIN HMUV"/>
    <property type="match status" value="1"/>
</dbReference>
<dbReference type="SMART" id="SM00382">
    <property type="entry name" value="AAA"/>
    <property type="match status" value="1"/>
</dbReference>
<dbReference type="Proteomes" id="UP000199496">
    <property type="component" value="Unassembled WGS sequence"/>
</dbReference>
<dbReference type="Gene3D" id="3.40.50.300">
    <property type="entry name" value="P-loop containing nucleotide triphosphate hydrolases"/>
    <property type="match status" value="1"/>
</dbReference>
<dbReference type="InterPro" id="IPR017871">
    <property type="entry name" value="ABC_transporter-like_CS"/>
</dbReference>
<dbReference type="InterPro" id="IPR027417">
    <property type="entry name" value="P-loop_NTPase"/>
</dbReference>
<dbReference type="GO" id="GO:0016887">
    <property type="term" value="F:ATP hydrolysis activity"/>
    <property type="evidence" value="ECO:0007669"/>
    <property type="project" value="InterPro"/>
</dbReference>
<comment type="function">
    <text evidence="6">Part of the ABC transporter complex HmuTUV involved in hemin import. Responsible for energy coupling to the transport system.</text>
</comment>
<keyword evidence="3" id="KW-0547">Nucleotide-binding</keyword>
<dbReference type="RefSeq" id="WP_090207067.1">
    <property type="nucleotide sequence ID" value="NZ_FOFO01000017.1"/>
</dbReference>
<dbReference type="PROSITE" id="PS00211">
    <property type="entry name" value="ABC_TRANSPORTER_1"/>
    <property type="match status" value="1"/>
</dbReference>
<protein>
    <submittedName>
        <fullName evidence="8">Iron complex transport system ATP-binding protein</fullName>
    </submittedName>
</protein>
<reference evidence="8 9" key="1">
    <citation type="submission" date="2016-10" db="EMBL/GenBank/DDBJ databases">
        <authorList>
            <person name="de Groot N.N."/>
        </authorList>
    </citation>
    <scope>NUCLEOTIDE SEQUENCE [LARGE SCALE GENOMIC DNA]</scope>
    <source>
        <strain evidence="8 9">B7-7</strain>
    </source>
</reference>
<dbReference type="EMBL" id="FOFO01000017">
    <property type="protein sequence ID" value="SEQ10888.1"/>
    <property type="molecule type" value="Genomic_DNA"/>
</dbReference>
<evidence type="ECO:0000256" key="2">
    <source>
        <dbReference type="ARBA" id="ARBA00022448"/>
    </source>
</evidence>
<keyword evidence="5" id="KW-1278">Translocase</keyword>
<dbReference type="InterPro" id="IPR003439">
    <property type="entry name" value="ABC_transporter-like_ATP-bd"/>
</dbReference>
<evidence type="ECO:0000256" key="6">
    <source>
        <dbReference type="ARBA" id="ARBA00037066"/>
    </source>
</evidence>
<dbReference type="CDD" id="cd03214">
    <property type="entry name" value="ABC_Iron-Siderophores_B12_Hemin"/>
    <property type="match status" value="1"/>
</dbReference>
<dbReference type="FunFam" id="3.40.50.300:FF:000134">
    <property type="entry name" value="Iron-enterobactin ABC transporter ATP-binding protein"/>
    <property type="match status" value="1"/>
</dbReference>
<dbReference type="AlphaFoldDB" id="A0A1H9DDU2"/>
<proteinExistence type="inferred from homology"/>
<keyword evidence="2" id="KW-0813">Transport</keyword>
<evidence type="ECO:0000256" key="1">
    <source>
        <dbReference type="ARBA" id="ARBA00005417"/>
    </source>
</evidence>
<feature type="domain" description="ABC transporter" evidence="7">
    <location>
        <begin position="15"/>
        <end position="250"/>
    </location>
</feature>
<dbReference type="GO" id="GO:0005524">
    <property type="term" value="F:ATP binding"/>
    <property type="evidence" value="ECO:0007669"/>
    <property type="project" value="UniProtKB-KW"/>
</dbReference>